<proteinExistence type="predicted"/>
<evidence type="ECO:0000256" key="4">
    <source>
        <dbReference type="ARBA" id="ARBA00023014"/>
    </source>
</evidence>
<name>A0AAE3E5I5_9FIRM</name>
<comment type="caution">
    <text evidence="7">The sequence shown here is derived from an EMBL/GenBank/DDBJ whole genome shotgun (WGS) entry which is preliminary data.</text>
</comment>
<dbReference type="PIRSF" id="PIRSF004869">
    <property type="entry name" value="PflX_prd"/>
    <property type="match status" value="1"/>
</dbReference>
<dbReference type="SUPFAM" id="SSF102114">
    <property type="entry name" value="Radical SAM enzymes"/>
    <property type="match status" value="1"/>
</dbReference>
<evidence type="ECO:0000313" key="8">
    <source>
        <dbReference type="Proteomes" id="UP001198200"/>
    </source>
</evidence>
<dbReference type="PANTHER" id="PTHR43075:SF1">
    <property type="entry name" value="FORMATE LYASE ACTIVATING ENZYME, PUTATIVE (AFU_ORTHOLOGUE AFUA_2G15630)-RELATED"/>
    <property type="match status" value="1"/>
</dbReference>
<accession>A0AAE3E5I5</accession>
<protein>
    <submittedName>
        <fullName evidence="7">Radical SAM protein</fullName>
    </submittedName>
</protein>
<keyword evidence="8" id="KW-1185">Reference proteome</keyword>
<dbReference type="GO" id="GO:0051536">
    <property type="term" value="F:iron-sulfur cluster binding"/>
    <property type="evidence" value="ECO:0007669"/>
    <property type="project" value="UniProtKB-KW"/>
</dbReference>
<feature type="domain" description="Radical SAM core" evidence="6">
    <location>
        <begin position="54"/>
        <end position="282"/>
    </location>
</feature>
<keyword evidence="2 5" id="KW-0479">Metal-binding</keyword>
<dbReference type="AlphaFoldDB" id="A0AAE3E5I5"/>
<evidence type="ECO:0000256" key="3">
    <source>
        <dbReference type="ARBA" id="ARBA00023004"/>
    </source>
</evidence>
<dbReference type="EMBL" id="JAJEQN010000041">
    <property type="protein sequence ID" value="MCC2222607.1"/>
    <property type="molecule type" value="Genomic_DNA"/>
</dbReference>
<dbReference type="GO" id="GO:0003824">
    <property type="term" value="F:catalytic activity"/>
    <property type="evidence" value="ECO:0007669"/>
    <property type="project" value="InterPro"/>
</dbReference>
<dbReference type="Pfam" id="PF04055">
    <property type="entry name" value="Radical_SAM"/>
    <property type="match status" value="1"/>
</dbReference>
<reference evidence="7 8" key="1">
    <citation type="submission" date="2021-10" db="EMBL/GenBank/DDBJ databases">
        <title>Anaerobic single-cell dispensing facilitates the cultivation of human gut bacteria.</title>
        <authorList>
            <person name="Afrizal A."/>
        </authorList>
    </citation>
    <scope>NUCLEOTIDE SEQUENCE [LARGE SCALE GENOMIC DNA]</scope>
    <source>
        <strain evidence="7 8">CLA-AA-H224</strain>
    </source>
</reference>
<dbReference type="InterPro" id="IPR040085">
    <property type="entry name" value="MJ0674-like"/>
</dbReference>
<feature type="binding site" evidence="5">
    <location>
        <position position="71"/>
    </location>
    <ligand>
        <name>[4Fe-4S] cluster</name>
        <dbReference type="ChEBI" id="CHEBI:49883"/>
        <note>4Fe-4S-S-AdoMet</note>
    </ligand>
</feature>
<dbReference type="Gene3D" id="3.20.20.70">
    <property type="entry name" value="Aldolase class I"/>
    <property type="match status" value="1"/>
</dbReference>
<feature type="binding site" evidence="5">
    <location>
        <position position="67"/>
    </location>
    <ligand>
        <name>[4Fe-4S] cluster</name>
        <dbReference type="ChEBI" id="CHEBI:49883"/>
        <note>4Fe-4S-S-AdoMet</note>
    </ligand>
</feature>
<keyword evidence="4 5" id="KW-0411">Iron-sulfur</keyword>
<dbReference type="CDD" id="cd01335">
    <property type="entry name" value="Radical_SAM"/>
    <property type="match status" value="1"/>
</dbReference>
<gene>
    <name evidence="7" type="ORF">LKD48_13380</name>
</gene>
<dbReference type="GO" id="GO:0046872">
    <property type="term" value="F:metal ion binding"/>
    <property type="evidence" value="ECO:0007669"/>
    <property type="project" value="UniProtKB-KW"/>
</dbReference>
<dbReference type="Proteomes" id="UP001198200">
    <property type="component" value="Unassembled WGS sequence"/>
</dbReference>
<evidence type="ECO:0000259" key="6">
    <source>
        <dbReference type="PROSITE" id="PS51918"/>
    </source>
</evidence>
<keyword evidence="3 5" id="KW-0408">Iron</keyword>
<dbReference type="InterPro" id="IPR007197">
    <property type="entry name" value="rSAM"/>
</dbReference>
<evidence type="ECO:0000256" key="2">
    <source>
        <dbReference type="ARBA" id="ARBA00022723"/>
    </source>
</evidence>
<dbReference type="PANTHER" id="PTHR43075">
    <property type="entry name" value="FORMATE LYASE ACTIVATING ENZYME, PUTATIVE (AFU_ORTHOLOGUE AFUA_2G15630)-RELATED"/>
    <property type="match status" value="1"/>
</dbReference>
<sequence>MEENKHFTIDWTNCRLCPRECGADRTRGFGACKVGNTITAARAALHMWEEPCISGDEGSGAVFFSGCNLGCVYCQNREIALGHSGRTITQDRLCEIYMELQEKKANNINLVTAGHYLPIVIESIKRARKSGLTIPIVYNSSGYEKVEAIEALDGIVDIFLPDFKYISSEMAARYSNAPDYPEIAKRALAQMVKQTGDAKFDERDMMKRGVIVRHLILPGHIKESKEAIRYLYETYGDQIYISIMNQYTPMPGIEKRFKNLGRTITQKEYDEVVDYAIDLGVENGFIQEGETAKESFIPQFDDTGL</sequence>
<dbReference type="SFLD" id="SFLDG01099">
    <property type="entry name" value="Uncharacterised_Radical_SAM_Su"/>
    <property type="match status" value="1"/>
</dbReference>
<dbReference type="SFLD" id="SFLDS00029">
    <property type="entry name" value="Radical_SAM"/>
    <property type="match status" value="1"/>
</dbReference>
<dbReference type="PROSITE" id="PS51918">
    <property type="entry name" value="RADICAL_SAM"/>
    <property type="match status" value="1"/>
</dbReference>
<evidence type="ECO:0000256" key="5">
    <source>
        <dbReference type="PIRSR" id="PIRSR004869-50"/>
    </source>
</evidence>
<comment type="cofactor">
    <cofactor evidence="5">
        <name>[4Fe-4S] cluster</name>
        <dbReference type="ChEBI" id="CHEBI:49883"/>
    </cofactor>
    <text evidence="5">Binds 1 [4Fe-4S] cluster. The cluster is coordinated with 3 cysteines and an exchangeable S-adenosyl-L-methionine.</text>
</comment>
<feature type="binding site" evidence="5">
    <location>
        <position position="74"/>
    </location>
    <ligand>
        <name>[4Fe-4S] cluster</name>
        <dbReference type="ChEBI" id="CHEBI:49883"/>
        <note>4Fe-4S-S-AdoMet</note>
    </ligand>
</feature>
<dbReference type="InterPro" id="IPR016431">
    <property type="entry name" value="Pyrv-formate_lyase-activ_prd"/>
</dbReference>
<organism evidence="7 8">
    <name type="scientific">Anthropogastromicrobium aceti</name>
    <dbReference type="NCBI Taxonomy" id="2981768"/>
    <lineage>
        <taxon>Bacteria</taxon>
        <taxon>Bacillati</taxon>
        <taxon>Bacillota</taxon>
        <taxon>Clostridia</taxon>
        <taxon>Lachnospirales</taxon>
        <taxon>Lachnospiraceae</taxon>
        <taxon>Anthropogastromicrobium</taxon>
    </lineage>
</organism>
<evidence type="ECO:0000313" key="7">
    <source>
        <dbReference type="EMBL" id="MCC2222607.1"/>
    </source>
</evidence>
<dbReference type="InterPro" id="IPR058240">
    <property type="entry name" value="rSAM_sf"/>
</dbReference>
<evidence type="ECO:0000256" key="1">
    <source>
        <dbReference type="ARBA" id="ARBA00022691"/>
    </source>
</evidence>
<dbReference type="InterPro" id="IPR013785">
    <property type="entry name" value="Aldolase_TIM"/>
</dbReference>
<keyword evidence="1 5" id="KW-0949">S-adenosyl-L-methionine</keyword>
<dbReference type="RefSeq" id="WP_308732262.1">
    <property type="nucleotide sequence ID" value="NZ_JAJEQN010000041.1"/>
</dbReference>